<dbReference type="RefSeq" id="WP_035916087.1">
    <property type="nucleotide sequence ID" value="NZ_AVPJ01000007.1"/>
</dbReference>
<dbReference type="AlphaFoldDB" id="A0A0A0J4T2"/>
<feature type="domain" description="TadE-like" evidence="2">
    <location>
        <begin position="9"/>
        <end position="51"/>
    </location>
</feature>
<name>A0A0A0J4T2_9MICO</name>
<keyword evidence="1" id="KW-0472">Membrane</keyword>
<keyword evidence="1" id="KW-0812">Transmembrane</keyword>
<dbReference type="EMBL" id="AVPJ01000007">
    <property type="protein sequence ID" value="KGN32350.1"/>
    <property type="molecule type" value="Genomic_DNA"/>
</dbReference>
<dbReference type="Pfam" id="PF07811">
    <property type="entry name" value="TadE"/>
    <property type="match status" value="1"/>
</dbReference>
<gene>
    <name evidence="3" type="ORF">N802_18470</name>
</gene>
<feature type="transmembrane region" description="Helical" evidence="1">
    <location>
        <begin position="12"/>
        <end position="30"/>
    </location>
</feature>
<reference evidence="3 4" key="1">
    <citation type="submission" date="2013-08" db="EMBL/GenBank/DDBJ databases">
        <title>The genome sequence of Knoellia sinensis.</title>
        <authorList>
            <person name="Zhu W."/>
            <person name="Wang G."/>
        </authorList>
    </citation>
    <scope>NUCLEOTIDE SEQUENCE [LARGE SCALE GENOMIC DNA]</scope>
    <source>
        <strain evidence="3 4">KCTC 19936</strain>
    </source>
</reference>
<dbReference type="InterPro" id="IPR012495">
    <property type="entry name" value="TadE-like_dom"/>
</dbReference>
<dbReference type="STRING" id="1385520.N802_18470"/>
<comment type="caution">
    <text evidence="3">The sequence shown here is derived from an EMBL/GenBank/DDBJ whole genome shotgun (WGS) entry which is preliminary data.</text>
</comment>
<dbReference type="Proteomes" id="UP000030002">
    <property type="component" value="Unassembled WGS sequence"/>
</dbReference>
<dbReference type="eggNOG" id="COG4961">
    <property type="taxonomic scope" value="Bacteria"/>
</dbReference>
<evidence type="ECO:0000256" key="1">
    <source>
        <dbReference type="SAM" id="Phobius"/>
    </source>
</evidence>
<evidence type="ECO:0000259" key="2">
    <source>
        <dbReference type="Pfam" id="PF07811"/>
    </source>
</evidence>
<proteinExistence type="predicted"/>
<keyword evidence="1" id="KW-1133">Transmembrane helix</keyword>
<organism evidence="3 4">
    <name type="scientific">Knoellia sinensis KCTC 19936</name>
    <dbReference type="NCBI Taxonomy" id="1385520"/>
    <lineage>
        <taxon>Bacteria</taxon>
        <taxon>Bacillati</taxon>
        <taxon>Actinomycetota</taxon>
        <taxon>Actinomycetes</taxon>
        <taxon>Micrococcales</taxon>
        <taxon>Intrasporangiaceae</taxon>
        <taxon>Knoellia</taxon>
    </lineage>
</organism>
<dbReference type="OrthoDB" id="5190946at2"/>
<evidence type="ECO:0000313" key="4">
    <source>
        <dbReference type="Proteomes" id="UP000030002"/>
    </source>
</evidence>
<keyword evidence="4" id="KW-1185">Reference proteome</keyword>
<sequence>MRKRPSETGAAAVEFALVFPMLIILLAGIVDFGRAFHTQIILSNAAREGARIYAFEGDAANVQARAQAASPNRTVTASPGAQCGTVVVVPAASEPFTWIFLDDILTILPGGGSSLAQPQLSSTGHMECY</sequence>
<evidence type="ECO:0000313" key="3">
    <source>
        <dbReference type="EMBL" id="KGN32350.1"/>
    </source>
</evidence>
<accession>A0A0A0J4T2</accession>
<protein>
    <recommendedName>
        <fullName evidence="2">TadE-like domain-containing protein</fullName>
    </recommendedName>
</protein>